<feature type="transmembrane region" description="Helical" evidence="9">
    <location>
        <begin position="211"/>
        <end position="232"/>
    </location>
</feature>
<feature type="compositionally biased region" description="Low complexity" evidence="8">
    <location>
        <begin position="7"/>
        <end position="26"/>
    </location>
</feature>
<feature type="transmembrane region" description="Helical" evidence="9">
    <location>
        <begin position="261"/>
        <end position="282"/>
    </location>
</feature>
<evidence type="ECO:0000256" key="2">
    <source>
        <dbReference type="ARBA" id="ARBA00022448"/>
    </source>
</evidence>
<dbReference type="CDD" id="cd06579">
    <property type="entry name" value="TM_PBP1_transp_AraH_like"/>
    <property type="match status" value="1"/>
</dbReference>
<evidence type="ECO:0000313" key="11">
    <source>
        <dbReference type="Proteomes" id="UP001368500"/>
    </source>
</evidence>
<proteinExistence type="predicted"/>
<keyword evidence="3" id="KW-1003">Cell membrane</keyword>
<evidence type="ECO:0000256" key="7">
    <source>
        <dbReference type="ARBA" id="ARBA00023136"/>
    </source>
</evidence>
<feature type="transmembrane region" description="Helical" evidence="9">
    <location>
        <begin position="49"/>
        <end position="69"/>
    </location>
</feature>
<evidence type="ECO:0000256" key="9">
    <source>
        <dbReference type="SAM" id="Phobius"/>
    </source>
</evidence>
<evidence type="ECO:0000256" key="8">
    <source>
        <dbReference type="SAM" id="MobiDB-lite"/>
    </source>
</evidence>
<keyword evidence="11" id="KW-1185">Reference proteome</keyword>
<evidence type="ECO:0000256" key="6">
    <source>
        <dbReference type="ARBA" id="ARBA00022989"/>
    </source>
</evidence>
<keyword evidence="6 9" id="KW-1133">Transmembrane helix</keyword>
<dbReference type="Proteomes" id="UP001368500">
    <property type="component" value="Unassembled WGS sequence"/>
</dbReference>
<dbReference type="Pfam" id="PF02653">
    <property type="entry name" value="BPD_transp_2"/>
    <property type="match status" value="1"/>
</dbReference>
<feature type="transmembrane region" description="Helical" evidence="9">
    <location>
        <begin position="116"/>
        <end position="133"/>
    </location>
</feature>
<evidence type="ECO:0000313" key="10">
    <source>
        <dbReference type="EMBL" id="MEK8027559.1"/>
    </source>
</evidence>
<dbReference type="RefSeq" id="WP_341375343.1">
    <property type="nucleotide sequence ID" value="NZ_JBBUTF010000015.1"/>
</dbReference>
<feature type="transmembrane region" description="Helical" evidence="9">
    <location>
        <begin position="320"/>
        <end position="339"/>
    </location>
</feature>
<accession>A0ABU9BCR6</accession>
<feature type="transmembrane region" description="Helical" evidence="9">
    <location>
        <begin position="288"/>
        <end position="308"/>
    </location>
</feature>
<feature type="transmembrane region" description="Helical" evidence="9">
    <location>
        <begin position="89"/>
        <end position="109"/>
    </location>
</feature>
<evidence type="ECO:0000256" key="1">
    <source>
        <dbReference type="ARBA" id="ARBA00004651"/>
    </source>
</evidence>
<dbReference type="PANTHER" id="PTHR32196:SF21">
    <property type="entry name" value="ABC TRANSPORTER PERMEASE PROTEIN YPHD-RELATED"/>
    <property type="match status" value="1"/>
</dbReference>
<dbReference type="InterPro" id="IPR001851">
    <property type="entry name" value="ABC_transp_permease"/>
</dbReference>
<keyword evidence="2" id="KW-0813">Transport</keyword>
<gene>
    <name evidence="10" type="ORF">AACH11_16470</name>
</gene>
<feature type="transmembrane region" description="Helical" evidence="9">
    <location>
        <begin position="139"/>
        <end position="166"/>
    </location>
</feature>
<reference evidence="10 11" key="1">
    <citation type="submission" date="2024-04" db="EMBL/GenBank/DDBJ databases">
        <title>Novel species of the genus Ideonella isolated from streams.</title>
        <authorList>
            <person name="Lu H."/>
        </authorList>
    </citation>
    <scope>NUCLEOTIDE SEQUENCE [LARGE SCALE GENOMIC DNA]</scope>
    <source>
        <strain evidence="10 11">BYS139W</strain>
    </source>
</reference>
<protein>
    <submittedName>
        <fullName evidence="10">ABC transporter permease</fullName>
    </submittedName>
</protein>
<dbReference type="EMBL" id="JBBUTF010000015">
    <property type="protein sequence ID" value="MEK8027559.1"/>
    <property type="molecule type" value="Genomic_DNA"/>
</dbReference>
<feature type="transmembrane region" description="Helical" evidence="9">
    <location>
        <begin position="345"/>
        <end position="362"/>
    </location>
</feature>
<sequence>MTASDSALRAGTRPGTGATPAPASAAPAVDARPALPAWRQALRAHDGDGTVRGLLGLLLLLCIVFSLLLPGRFATVDTLQSVLMQVPELGLLALAQLLPLISGGINLGIIASTNMAGLAMAWVLTGGLASWGLDPAAQPLLTLAVALAAGALLALATGLASGWLVANVQAHPILVTLGTMSLVNGLCVWLTRGKPIAGFPEPFLALGSGSWLGIPLPFWLFCAATLAMWAYLERSRHGLAVCMIGSNLEATRYSGIDTRRVLIAVYTISTLMCWLAAVLMMARFNSASAGYAQSYLLVTVLAAILGGIDPLGGFGKVAGLFIALLVLQVISSGVNLLGVNAQLTQAMWGATLIAAMAVRHWAAHRRPRRH</sequence>
<comment type="subcellular location">
    <subcellularLocation>
        <location evidence="1">Cell membrane</location>
        <topology evidence="1">Multi-pass membrane protein</topology>
    </subcellularLocation>
</comment>
<organism evidence="10 11">
    <name type="scientific">Pseudaquabacterium rugosum</name>
    <dbReference type="NCBI Taxonomy" id="2984194"/>
    <lineage>
        <taxon>Bacteria</taxon>
        <taxon>Pseudomonadati</taxon>
        <taxon>Pseudomonadota</taxon>
        <taxon>Betaproteobacteria</taxon>
        <taxon>Burkholderiales</taxon>
        <taxon>Sphaerotilaceae</taxon>
        <taxon>Pseudaquabacterium</taxon>
    </lineage>
</organism>
<name>A0ABU9BCR6_9BURK</name>
<comment type="caution">
    <text evidence="10">The sequence shown here is derived from an EMBL/GenBank/DDBJ whole genome shotgun (WGS) entry which is preliminary data.</text>
</comment>
<evidence type="ECO:0000256" key="4">
    <source>
        <dbReference type="ARBA" id="ARBA00022519"/>
    </source>
</evidence>
<feature type="transmembrane region" description="Helical" evidence="9">
    <location>
        <begin position="173"/>
        <end position="191"/>
    </location>
</feature>
<keyword evidence="7 9" id="KW-0472">Membrane</keyword>
<dbReference type="PANTHER" id="PTHR32196">
    <property type="entry name" value="ABC TRANSPORTER PERMEASE PROTEIN YPHD-RELATED-RELATED"/>
    <property type="match status" value="1"/>
</dbReference>
<keyword evidence="5 9" id="KW-0812">Transmembrane</keyword>
<evidence type="ECO:0000256" key="5">
    <source>
        <dbReference type="ARBA" id="ARBA00022692"/>
    </source>
</evidence>
<feature type="region of interest" description="Disordered" evidence="8">
    <location>
        <begin position="1"/>
        <end position="26"/>
    </location>
</feature>
<evidence type="ECO:0000256" key="3">
    <source>
        <dbReference type="ARBA" id="ARBA00022475"/>
    </source>
</evidence>
<keyword evidence="4" id="KW-0997">Cell inner membrane</keyword>